<accession>A0A4S8J377</accession>
<protein>
    <submittedName>
        <fullName evidence="2">Uncharacterized protein</fullName>
    </submittedName>
</protein>
<evidence type="ECO:0000313" key="2">
    <source>
        <dbReference type="EMBL" id="THU55833.1"/>
    </source>
</evidence>
<evidence type="ECO:0000313" key="3">
    <source>
        <dbReference type="Proteomes" id="UP000317650"/>
    </source>
</evidence>
<organism evidence="2 3">
    <name type="scientific">Musa balbisiana</name>
    <name type="common">Banana</name>
    <dbReference type="NCBI Taxonomy" id="52838"/>
    <lineage>
        <taxon>Eukaryota</taxon>
        <taxon>Viridiplantae</taxon>
        <taxon>Streptophyta</taxon>
        <taxon>Embryophyta</taxon>
        <taxon>Tracheophyta</taxon>
        <taxon>Spermatophyta</taxon>
        <taxon>Magnoliopsida</taxon>
        <taxon>Liliopsida</taxon>
        <taxon>Zingiberales</taxon>
        <taxon>Musaceae</taxon>
        <taxon>Musa</taxon>
    </lineage>
</organism>
<keyword evidence="3" id="KW-1185">Reference proteome</keyword>
<dbReference type="EMBL" id="PYDT01000007">
    <property type="protein sequence ID" value="THU55833.1"/>
    <property type="molecule type" value="Genomic_DNA"/>
</dbReference>
<comment type="caution">
    <text evidence="2">The sequence shown here is derived from an EMBL/GenBank/DDBJ whole genome shotgun (WGS) entry which is preliminary data.</text>
</comment>
<sequence length="89" mass="9416">MQAPQVDDYHGPQPAPPVAAAPAASSNFRNDVYPPAIAPSTLRAQLPLPAPWSTGLFDCCNDVGNWLLHGNLQVQNATLPPSVEGGMQR</sequence>
<evidence type="ECO:0000256" key="1">
    <source>
        <dbReference type="SAM" id="MobiDB-lite"/>
    </source>
</evidence>
<name>A0A4S8J377_MUSBA</name>
<feature type="region of interest" description="Disordered" evidence="1">
    <location>
        <begin position="1"/>
        <end position="24"/>
    </location>
</feature>
<dbReference type="AlphaFoldDB" id="A0A4S8J377"/>
<dbReference type="Proteomes" id="UP000317650">
    <property type="component" value="Chromosome 11"/>
</dbReference>
<proteinExistence type="predicted"/>
<gene>
    <name evidence="2" type="ORF">C4D60_Mb11t10810</name>
</gene>
<reference evidence="2 3" key="1">
    <citation type="journal article" date="2019" name="Nat. Plants">
        <title>Genome sequencing of Musa balbisiana reveals subgenome evolution and function divergence in polyploid bananas.</title>
        <authorList>
            <person name="Yao X."/>
        </authorList>
    </citation>
    <scope>NUCLEOTIDE SEQUENCE [LARGE SCALE GENOMIC DNA]</scope>
    <source>
        <strain evidence="3">cv. DH-PKW</strain>
        <tissue evidence="2">Leaves</tissue>
    </source>
</reference>